<dbReference type="OrthoDB" id="10042663at2759"/>
<accession>A0A814R979</accession>
<feature type="domain" description="G-protein coupled receptors family 1 profile" evidence="9">
    <location>
        <begin position="33"/>
        <end position="285"/>
    </location>
</feature>
<dbReference type="InterPro" id="IPR017452">
    <property type="entry name" value="GPCR_Rhodpsn_7TM"/>
</dbReference>
<feature type="transmembrane region" description="Helical" evidence="8">
    <location>
        <begin position="88"/>
        <end position="115"/>
    </location>
</feature>
<dbReference type="SUPFAM" id="SSF81321">
    <property type="entry name" value="Family A G protein-coupled receptor-like"/>
    <property type="match status" value="1"/>
</dbReference>
<evidence type="ECO:0000256" key="6">
    <source>
        <dbReference type="ARBA" id="ARBA00023170"/>
    </source>
</evidence>
<feature type="transmembrane region" description="Helical" evidence="8">
    <location>
        <begin position="54"/>
        <end position="76"/>
    </location>
</feature>
<dbReference type="AlphaFoldDB" id="A0A814R979"/>
<evidence type="ECO:0000256" key="7">
    <source>
        <dbReference type="ARBA" id="ARBA00023224"/>
    </source>
</evidence>
<dbReference type="GO" id="GO:0004930">
    <property type="term" value="F:G protein-coupled receptor activity"/>
    <property type="evidence" value="ECO:0007669"/>
    <property type="project" value="UniProtKB-KW"/>
</dbReference>
<evidence type="ECO:0000256" key="3">
    <source>
        <dbReference type="ARBA" id="ARBA00022989"/>
    </source>
</evidence>
<feature type="transmembrane region" description="Helical" evidence="8">
    <location>
        <begin position="20"/>
        <end position="42"/>
    </location>
</feature>
<comment type="subcellular location">
    <subcellularLocation>
        <location evidence="1">Membrane</location>
        <topology evidence="1">Multi-pass membrane protein</topology>
    </subcellularLocation>
</comment>
<gene>
    <name evidence="11" type="ORF">EDS130_LOCUS39629</name>
    <name evidence="10" type="ORF">XAT740_LOCUS19846</name>
</gene>
<evidence type="ECO:0000256" key="5">
    <source>
        <dbReference type="ARBA" id="ARBA00023136"/>
    </source>
</evidence>
<keyword evidence="4" id="KW-0297">G-protein coupled receptor</keyword>
<sequence>MSSDSSTALYLLSIGDRLYQTVGLFIVVYSTIGNLCNCFAFLCIPALNKHPNALFTIAASVGSLIFIDIGLSSAIIRVWSENKVADQWLFWCKIGTWLTYFSGCFSFMCTCFVTLGQYLITSPKLQWQRLITRFRAKLMICFAGIFWPLVFIPLPIYYKHTYTSLHTCICTSSLPVIITYGNYCIIIGYYFLPVAFIFVFFCLTWFNLRQLLRRRKKLETVVTRMMLIQMSILLMNGIPSGIYFCYILITQYSKRTLLQAVYEHLIMLVLTMFTFLTNGLSFWVYCAVSKTFRKHLTDFIGRWKLCRRRRVGPVAIVPATRLNVFNLT</sequence>
<dbReference type="Proteomes" id="UP000663828">
    <property type="component" value="Unassembled WGS sequence"/>
</dbReference>
<feature type="transmembrane region" description="Helical" evidence="8">
    <location>
        <begin position="136"/>
        <end position="158"/>
    </location>
</feature>
<feature type="transmembrane region" description="Helical" evidence="8">
    <location>
        <begin position="227"/>
        <end position="249"/>
    </location>
</feature>
<evidence type="ECO:0000313" key="11">
    <source>
        <dbReference type="EMBL" id="CAF1452803.1"/>
    </source>
</evidence>
<comment type="caution">
    <text evidence="10">The sequence shown here is derived from an EMBL/GenBank/DDBJ whole genome shotgun (WGS) entry which is preliminary data.</text>
</comment>
<keyword evidence="12" id="KW-1185">Reference proteome</keyword>
<dbReference type="EMBL" id="CAJNOJ010000450">
    <property type="protein sequence ID" value="CAF1452803.1"/>
    <property type="molecule type" value="Genomic_DNA"/>
</dbReference>
<evidence type="ECO:0000256" key="8">
    <source>
        <dbReference type="SAM" id="Phobius"/>
    </source>
</evidence>
<evidence type="ECO:0000313" key="12">
    <source>
        <dbReference type="Proteomes" id="UP000663828"/>
    </source>
</evidence>
<keyword evidence="7" id="KW-0807">Transducer</keyword>
<dbReference type="Proteomes" id="UP000663852">
    <property type="component" value="Unassembled WGS sequence"/>
</dbReference>
<feature type="transmembrane region" description="Helical" evidence="8">
    <location>
        <begin position="261"/>
        <end position="285"/>
    </location>
</feature>
<organism evidence="10 12">
    <name type="scientific">Adineta ricciae</name>
    <name type="common">Rotifer</name>
    <dbReference type="NCBI Taxonomy" id="249248"/>
    <lineage>
        <taxon>Eukaryota</taxon>
        <taxon>Metazoa</taxon>
        <taxon>Spiralia</taxon>
        <taxon>Gnathifera</taxon>
        <taxon>Rotifera</taxon>
        <taxon>Eurotatoria</taxon>
        <taxon>Bdelloidea</taxon>
        <taxon>Adinetida</taxon>
        <taxon>Adinetidae</taxon>
        <taxon>Adineta</taxon>
    </lineage>
</organism>
<evidence type="ECO:0000313" key="10">
    <source>
        <dbReference type="EMBL" id="CAF1129932.1"/>
    </source>
</evidence>
<keyword evidence="5 8" id="KW-0472">Membrane</keyword>
<dbReference type="PANTHER" id="PTHR24243:SF208">
    <property type="entry name" value="PYROKININ-1 RECEPTOR"/>
    <property type="match status" value="1"/>
</dbReference>
<evidence type="ECO:0000256" key="2">
    <source>
        <dbReference type="ARBA" id="ARBA00022692"/>
    </source>
</evidence>
<keyword evidence="6" id="KW-0675">Receptor</keyword>
<dbReference type="PROSITE" id="PS50262">
    <property type="entry name" value="G_PROTEIN_RECEP_F1_2"/>
    <property type="match status" value="1"/>
</dbReference>
<feature type="transmembrane region" description="Helical" evidence="8">
    <location>
        <begin position="178"/>
        <end position="206"/>
    </location>
</feature>
<proteinExistence type="predicted"/>
<name>A0A814R979_ADIRI</name>
<dbReference type="GO" id="GO:0005886">
    <property type="term" value="C:plasma membrane"/>
    <property type="evidence" value="ECO:0007669"/>
    <property type="project" value="TreeGrafter"/>
</dbReference>
<evidence type="ECO:0000256" key="1">
    <source>
        <dbReference type="ARBA" id="ARBA00004141"/>
    </source>
</evidence>
<dbReference type="EMBL" id="CAJNOR010001366">
    <property type="protein sequence ID" value="CAF1129932.1"/>
    <property type="molecule type" value="Genomic_DNA"/>
</dbReference>
<evidence type="ECO:0000259" key="9">
    <source>
        <dbReference type="PROSITE" id="PS50262"/>
    </source>
</evidence>
<keyword evidence="3 8" id="KW-1133">Transmembrane helix</keyword>
<dbReference type="Gene3D" id="1.20.1070.10">
    <property type="entry name" value="Rhodopsin 7-helix transmembrane proteins"/>
    <property type="match status" value="1"/>
</dbReference>
<keyword evidence="2 8" id="KW-0812">Transmembrane</keyword>
<dbReference type="PANTHER" id="PTHR24243">
    <property type="entry name" value="G-PROTEIN COUPLED RECEPTOR"/>
    <property type="match status" value="1"/>
</dbReference>
<evidence type="ECO:0000256" key="4">
    <source>
        <dbReference type="ARBA" id="ARBA00023040"/>
    </source>
</evidence>
<protein>
    <recommendedName>
        <fullName evidence="9">G-protein coupled receptors family 1 profile domain-containing protein</fullName>
    </recommendedName>
</protein>
<reference evidence="10" key="1">
    <citation type="submission" date="2021-02" db="EMBL/GenBank/DDBJ databases">
        <authorList>
            <person name="Nowell W R."/>
        </authorList>
    </citation>
    <scope>NUCLEOTIDE SEQUENCE</scope>
</reference>